<dbReference type="GO" id="GO:0006508">
    <property type="term" value="P:proteolysis"/>
    <property type="evidence" value="ECO:0007669"/>
    <property type="project" value="UniProtKB-KW"/>
</dbReference>
<dbReference type="HAMAP" id="MF_00181">
    <property type="entry name" value="Cytosol_peptidase_M17"/>
    <property type="match status" value="1"/>
</dbReference>
<dbReference type="PANTHER" id="PTHR11963">
    <property type="entry name" value="LEUCINE AMINOPEPTIDASE-RELATED"/>
    <property type="match status" value="1"/>
</dbReference>
<dbReference type="InterPro" id="IPR011356">
    <property type="entry name" value="Leucine_aapep/pepB"/>
</dbReference>
<dbReference type="CDD" id="cd00433">
    <property type="entry name" value="Peptidase_M17"/>
    <property type="match status" value="1"/>
</dbReference>
<feature type="binding site" evidence="10">
    <location>
        <position position="274"/>
    </location>
    <ligand>
        <name>Mn(2+)</name>
        <dbReference type="ChEBI" id="CHEBI:29035"/>
        <label>2</label>
    </ligand>
</feature>
<proteinExistence type="inferred from homology"/>
<dbReference type="Proteomes" id="UP000295537">
    <property type="component" value="Unassembled WGS sequence"/>
</dbReference>
<dbReference type="EC" id="3.4.11.1" evidence="10"/>
<evidence type="ECO:0000256" key="7">
    <source>
        <dbReference type="ARBA" id="ARBA00022801"/>
    </source>
</evidence>
<comment type="similarity">
    <text evidence="3 10">Belongs to the peptidase M17 family.</text>
</comment>
<dbReference type="InterPro" id="IPR023042">
    <property type="entry name" value="Peptidase_M17_leu_NH2_pept"/>
</dbReference>
<dbReference type="PROSITE" id="PS00631">
    <property type="entry name" value="CYTOSOL_AP"/>
    <property type="match status" value="1"/>
</dbReference>
<feature type="active site" evidence="10">
    <location>
        <position position="281"/>
    </location>
</feature>
<evidence type="ECO:0000256" key="5">
    <source>
        <dbReference type="ARBA" id="ARBA00022670"/>
    </source>
</evidence>
<dbReference type="EC" id="3.4.11.10" evidence="10"/>
<evidence type="ECO:0000313" key="13">
    <source>
        <dbReference type="Proteomes" id="UP000295537"/>
    </source>
</evidence>
<dbReference type="SUPFAM" id="SSF52949">
    <property type="entry name" value="Macro domain-like"/>
    <property type="match status" value="1"/>
</dbReference>
<evidence type="ECO:0000256" key="8">
    <source>
        <dbReference type="ARBA" id="ARBA00023211"/>
    </source>
</evidence>
<evidence type="ECO:0000256" key="3">
    <source>
        <dbReference type="ARBA" id="ARBA00009528"/>
    </source>
</evidence>
<comment type="function">
    <text evidence="9 10">Presumably involved in the processing and regular turnover of intracellular proteins. Catalyzes the removal of unsubstituted N-terminal amino acids from various peptides.</text>
</comment>
<dbReference type="NCBIfam" id="NF002072">
    <property type="entry name" value="PRK00913.1-1"/>
    <property type="match status" value="1"/>
</dbReference>
<dbReference type="InterPro" id="IPR043472">
    <property type="entry name" value="Macro_dom-like"/>
</dbReference>
<comment type="caution">
    <text evidence="12">The sequence shown here is derived from an EMBL/GenBank/DDBJ whole genome shotgun (WGS) entry which is preliminary data.</text>
</comment>
<dbReference type="EMBL" id="SLXJ01000001">
    <property type="protein sequence ID" value="TCP18870.1"/>
    <property type="molecule type" value="Genomic_DNA"/>
</dbReference>
<dbReference type="Pfam" id="PF00883">
    <property type="entry name" value="Peptidase_M17"/>
    <property type="match status" value="1"/>
</dbReference>
<feature type="binding site" evidence="10">
    <location>
        <position position="351"/>
    </location>
    <ligand>
        <name>Mn(2+)</name>
        <dbReference type="ChEBI" id="CHEBI:29035"/>
        <label>1</label>
    </ligand>
</feature>
<protein>
    <recommendedName>
        <fullName evidence="10">Probable cytosol aminopeptidase</fullName>
        <ecNumber evidence="10">3.4.11.1</ecNumber>
    </recommendedName>
    <alternativeName>
        <fullName evidence="10">Leucine aminopeptidase</fullName>
        <shortName evidence="10">LAP</shortName>
        <ecNumber evidence="10">3.4.11.10</ecNumber>
    </alternativeName>
    <alternativeName>
        <fullName evidence="10">Leucyl aminopeptidase</fullName>
    </alternativeName>
</protein>
<feature type="binding site" evidence="10">
    <location>
        <position position="353"/>
    </location>
    <ligand>
        <name>Mn(2+)</name>
        <dbReference type="ChEBI" id="CHEBI:29035"/>
        <label>1</label>
    </ligand>
</feature>
<comment type="catalytic activity">
    <reaction evidence="1 10">
        <text>Release of an N-terminal amino acid, Xaa-|-Yaa-, in which Xaa is preferably Leu, but may be other amino acids including Pro although not Arg or Lys, and Yaa may be Pro. Amino acid amides and methyl esters are also readily hydrolyzed, but rates on arylamides are exceedingly low.</text>
        <dbReference type="EC" id="3.4.11.1"/>
    </reaction>
</comment>
<evidence type="ECO:0000256" key="10">
    <source>
        <dbReference type="HAMAP-Rule" id="MF_00181"/>
    </source>
</evidence>
<keyword evidence="7 10" id="KW-0378">Hydrolase</keyword>
<dbReference type="Gene3D" id="3.40.220.10">
    <property type="entry name" value="Leucine Aminopeptidase, subunit E, domain 1"/>
    <property type="match status" value="1"/>
</dbReference>
<evidence type="ECO:0000256" key="6">
    <source>
        <dbReference type="ARBA" id="ARBA00022723"/>
    </source>
</evidence>
<comment type="catalytic activity">
    <reaction evidence="2 10">
        <text>Release of an N-terminal amino acid, preferentially leucine, but not glutamic or aspartic acids.</text>
        <dbReference type="EC" id="3.4.11.10"/>
    </reaction>
</comment>
<dbReference type="PRINTS" id="PR00481">
    <property type="entry name" value="LAMNOPPTDASE"/>
</dbReference>
<keyword evidence="5 10" id="KW-0645">Protease</keyword>
<dbReference type="GO" id="GO:0070006">
    <property type="term" value="F:metalloaminopeptidase activity"/>
    <property type="evidence" value="ECO:0007669"/>
    <property type="project" value="InterPro"/>
</dbReference>
<evidence type="ECO:0000256" key="9">
    <source>
        <dbReference type="ARBA" id="ARBA00049972"/>
    </source>
</evidence>
<dbReference type="NCBIfam" id="NF002074">
    <property type="entry name" value="PRK00913.1-4"/>
    <property type="match status" value="1"/>
</dbReference>
<feature type="binding site" evidence="10">
    <location>
        <position position="292"/>
    </location>
    <ligand>
        <name>Mn(2+)</name>
        <dbReference type="ChEBI" id="CHEBI:29035"/>
        <label>2</label>
    </ligand>
</feature>
<dbReference type="AlphaFoldDB" id="A0A4R2NCN2"/>
<dbReference type="GO" id="GO:0030145">
    <property type="term" value="F:manganese ion binding"/>
    <property type="evidence" value="ECO:0007669"/>
    <property type="project" value="UniProtKB-UniRule"/>
</dbReference>
<feature type="binding site" evidence="10">
    <location>
        <position position="274"/>
    </location>
    <ligand>
        <name>Mn(2+)</name>
        <dbReference type="ChEBI" id="CHEBI:29035"/>
        <label>1</label>
    </ligand>
</feature>
<dbReference type="PANTHER" id="PTHR11963:SF23">
    <property type="entry name" value="CYTOSOL AMINOPEPTIDASE"/>
    <property type="match status" value="1"/>
</dbReference>
<feature type="binding site" evidence="10">
    <location>
        <position position="269"/>
    </location>
    <ligand>
        <name>Mn(2+)</name>
        <dbReference type="ChEBI" id="CHEBI:29035"/>
        <label>2</label>
    </ligand>
</feature>
<dbReference type="GO" id="GO:0005737">
    <property type="term" value="C:cytoplasm"/>
    <property type="evidence" value="ECO:0007669"/>
    <property type="project" value="UniProtKB-SubCell"/>
</dbReference>
<comment type="subcellular location">
    <subcellularLocation>
        <location evidence="10">Cytoplasm</location>
    </subcellularLocation>
</comment>
<dbReference type="SUPFAM" id="SSF53187">
    <property type="entry name" value="Zn-dependent exopeptidases"/>
    <property type="match status" value="1"/>
</dbReference>
<sequence>MEFSVKQSAIEQQRTACLIIGIYEEQRLSSSAAQLDKLSNGYITTLLKKGDLEGKVGQALLLHHLPNVLADRVLLLGCGKEGELNERQYKQIITKMIETLDGTGSTDAVCYLSDLTTKTRSTYWNIRFAIETIYNHRYAYTDFKSIKPETKHTLREVIFNVDDPKAFALAEQAVNHGTSIAIGANFAKDLANCPPNVCTPKYLAKMAQSLDSQYEHITTTIVDEQEMEQLGMNAYLAVSRGSENRAFMSIIHYNNATVPDTKPIVLIGKGMTFDSGGISIKPSEAMDEMKYDMGGAAGVYGTMKAIAQMQLPLNVIGILAGCENMVDGNAYRPGDIVTTMSGLTVEVLNTDAEGRLVLCDALTYAERFNPALVIDVATLTGACMVALGTHNSGLISTHDTLASDLLQAAEQSDDKAWRLPMGEEYQEQLKSNFADLANIGGRLGGAITAGVFLSNFAKKYPWAHLDIAGTAWKSGIMKGATGRPVPLLSQFLINKSNSQLAE</sequence>
<dbReference type="Gene3D" id="3.40.630.10">
    <property type="entry name" value="Zn peptidases"/>
    <property type="match status" value="1"/>
</dbReference>
<accession>A0A4R2NCN2</accession>
<dbReference type="Pfam" id="PF02789">
    <property type="entry name" value="Peptidase_M17_N"/>
    <property type="match status" value="1"/>
</dbReference>
<keyword evidence="6 10" id="KW-0479">Metal-binding</keyword>
<evidence type="ECO:0000259" key="11">
    <source>
        <dbReference type="PROSITE" id="PS00631"/>
    </source>
</evidence>
<organism evidence="12 13">
    <name type="scientific">Nicoletella semolina</name>
    <dbReference type="NCBI Taxonomy" id="271160"/>
    <lineage>
        <taxon>Bacteria</taxon>
        <taxon>Pseudomonadati</taxon>
        <taxon>Pseudomonadota</taxon>
        <taxon>Gammaproteobacteria</taxon>
        <taxon>Pasteurellales</taxon>
        <taxon>Pasteurellaceae</taxon>
        <taxon>Nicoletella</taxon>
    </lineage>
</organism>
<keyword evidence="13" id="KW-1185">Reference proteome</keyword>
<reference evidence="12 13" key="1">
    <citation type="submission" date="2019-03" db="EMBL/GenBank/DDBJ databases">
        <title>Genomic Encyclopedia of Type Strains, Phase IV (KMG-IV): sequencing the most valuable type-strain genomes for metagenomic binning, comparative biology and taxonomic classification.</title>
        <authorList>
            <person name="Goeker M."/>
        </authorList>
    </citation>
    <scope>NUCLEOTIDE SEQUENCE [LARGE SCALE GENOMIC DNA]</scope>
    <source>
        <strain evidence="12 13">DSM 16380</strain>
    </source>
</reference>
<keyword evidence="10" id="KW-0963">Cytoplasm</keyword>
<name>A0A4R2NCN2_9PAST</name>
<evidence type="ECO:0000256" key="1">
    <source>
        <dbReference type="ARBA" id="ARBA00000135"/>
    </source>
</evidence>
<dbReference type="OrthoDB" id="9809354at2"/>
<feature type="binding site" evidence="10">
    <location>
        <position position="353"/>
    </location>
    <ligand>
        <name>Mn(2+)</name>
        <dbReference type="ChEBI" id="CHEBI:29035"/>
        <label>2</label>
    </ligand>
</feature>
<comment type="cofactor">
    <cofactor evidence="10">
        <name>Mn(2+)</name>
        <dbReference type="ChEBI" id="CHEBI:29035"/>
    </cofactor>
    <text evidence="10">Binds 2 manganese ions per subunit.</text>
</comment>
<evidence type="ECO:0000256" key="2">
    <source>
        <dbReference type="ARBA" id="ARBA00000967"/>
    </source>
</evidence>
<feature type="active site" evidence="10">
    <location>
        <position position="355"/>
    </location>
</feature>
<dbReference type="RefSeq" id="WP_132500475.1">
    <property type="nucleotide sequence ID" value="NZ_LVXA01000001.1"/>
</dbReference>
<dbReference type="InterPro" id="IPR000819">
    <property type="entry name" value="Peptidase_M17_C"/>
</dbReference>
<gene>
    <name evidence="10" type="primary">pepA</name>
    <name evidence="12" type="ORF">EV693_101136</name>
</gene>
<dbReference type="FunFam" id="3.40.630.10:FF:000004">
    <property type="entry name" value="Probable cytosol aminopeptidase"/>
    <property type="match status" value="1"/>
</dbReference>
<dbReference type="InterPro" id="IPR008283">
    <property type="entry name" value="Peptidase_M17_N"/>
</dbReference>
<keyword evidence="8 10" id="KW-0464">Manganese</keyword>
<feature type="domain" description="Cytosol aminopeptidase" evidence="11">
    <location>
        <begin position="349"/>
        <end position="356"/>
    </location>
</feature>
<evidence type="ECO:0000256" key="4">
    <source>
        <dbReference type="ARBA" id="ARBA00022438"/>
    </source>
</evidence>
<keyword evidence="4 10" id="KW-0031">Aminopeptidase</keyword>
<evidence type="ECO:0000313" key="12">
    <source>
        <dbReference type="EMBL" id="TCP18870.1"/>
    </source>
</evidence>